<dbReference type="Proteomes" id="UP000184383">
    <property type="component" value="Unassembled WGS sequence"/>
</dbReference>
<dbReference type="OrthoDB" id="4421142at2759"/>
<dbReference type="GeneID" id="63747543"/>
<proteinExistence type="predicted"/>
<dbReference type="AlphaFoldDB" id="A0A1L9R4Q7"/>
<protein>
    <submittedName>
        <fullName evidence="1">Uncharacterized protein</fullName>
    </submittedName>
</protein>
<dbReference type="RefSeq" id="XP_040683592.1">
    <property type="nucleotide sequence ID" value="XM_040831695.1"/>
</dbReference>
<gene>
    <name evidence="1" type="ORF">ASPWEDRAFT_177647</name>
</gene>
<organism evidence="1 2">
    <name type="scientific">Aspergillus wentii DTO 134E9</name>
    <dbReference type="NCBI Taxonomy" id="1073089"/>
    <lineage>
        <taxon>Eukaryota</taxon>
        <taxon>Fungi</taxon>
        <taxon>Dikarya</taxon>
        <taxon>Ascomycota</taxon>
        <taxon>Pezizomycotina</taxon>
        <taxon>Eurotiomycetes</taxon>
        <taxon>Eurotiomycetidae</taxon>
        <taxon>Eurotiales</taxon>
        <taxon>Aspergillaceae</taxon>
        <taxon>Aspergillus</taxon>
        <taxon>Aspergillus subgen. Cremei</taxon>
    </lineage>
</organism>
<reference evidence="2" key="1">
    <citation type="journal article" date="2017" name="Genome Biol.">
        <title>Comparative genomics reveals high biological diversity and specific adaptations in the industrially and medically important fungal genus Aspergillus.</title>
        <authorList>
            <person name="de Vries R.P."/>
            <person name="Riley R."/>
            <person name="Wiebenga A."/>
            <person name="Aguilar-Osorio G."/>
            <person name="Amillis S."/>
            <person name="Uchima C.A."/>
            <person name="Anderluh G."/>
            <person name="Asadollahi M."/>
            <person name="Askin M."/>
            <person name="Barry K."/>
            <person name="Battaglia E."/>
            <person name="Bayram O."/>
            <person name="Benocci T."/>
            <person name="Braus-Stromeyer S.A."/>
            <person name="Caldana C."/>
            <person name="Canovas D."/>
            <person name="Cerqueira G.C."/>
            <person name="Chen F."/>
            <person name="Chen W."/>
            <person name="Choi C."/>
            <person name="Clum A."/>
            <person name="Dos Santos R.A."/>
            <person name="Damasio A.R."/>
            <person name="Diallinas G."/>
            <person name="Emri T."/>
            <person name="Fekete E."/>
            <person name="Flipphi M."/>
            <person name="Freyberg S."/>
            <person name="Gallo A."/>
            <person name="Gournas C."/>
            <person name="Habgood R."/>
            <person name="Hainaut M."/>
            <person name="Harispe M.L."/>
            <person name="Henrissat B."/>
            <person name="Hilden K.S."/>
            <person name="Hope R."/>
            <person name="Hossain A."/>
            <person name="Karabika E."/>
            <person name="Karaffa L."/>
            <person name="Karanyi Z."/>
            <person name="Krasevec N."/>
            <person name="Kuo A."/>
            <person name="Kusch H."/>
            <person name="LaButti K."/>
            <person name="Lagendijk E.L."/>
            <person name="Lapidus A."/>
            <person name="Levasseur A."/>
            <person name="Lindquist E."/>
            <person name="Lipzen A."/>
            <person name="Logrieco A.F."/>
            <person name="MacCabe A."/>
            <person name="Maekelae M.R."/>
            <person name="Malavazi I."/>
            <person name="Melin P."/>
            <person name="Meyer V."/>
            <person name="Mielnichuk N."/>
            <person name="Miskei M."/>
            <person name="Molnar A.P."/>
            <person name="Mule G."/>
            <person name="Ngan C.Y."/>
            <person name="Orejas M."/>
            <person name="Orosz E."/>
            <person name="Ouedraogo J.P."/>
            <person name="Overkamp K.M."/>
            <person name="Park H.-S."/>
            <person name="Perrone G."/>
            <person name="Piumi F."/>
            <person name="Punt P.J."/>
            <person name="Ram A.F."/>
            <person name="Ramon A."/>
            <person name="Rauscher S."/>
            <person name="Record E."/>
            <person name="Riano-Pachon D.M."/>
            <person name="Robert V."/>
            <person name="Roehrig J."/>
            <person name="Ruller R."/>
            <person name="Salamov A."/>
            <person name="Salih N.S."/>
            <person name="Samson R.A."/>
            <person name="Sandor E."/>
            <person name="Sanguinetti M."/>
            <person name="Schuetze T."/>
            <person name="Sepcic K."/>
            <person name="Shelest E."/>
            <person name="Sherlock G."/>
            <person name="Sophianopoulou V."/>
            <person name="Squina F.M."/>
            <person name="Sun H."/>
            <person name="Susca A."/>
            <person name="Todd R.B."/>
            <person name="Tsang A."/>
            <person name="Unkles S.E."/>
            <person name="van de Wiele N."/>
            <person name="van Rossen-Uffink D."/>
            <person name="Oliveira J.V."/>
            <person name="Vesth T.C."/>
            <person name="Visser J."/>
            <person name="Yu J.-H."/>
            <person name="Zhou M."/>
            <person name="Andersen M.R."/>
            <person name="Archer D.B."/>
            <person name="Baker S.E."/>
            <person name="Benoit I."/>
            <person name="Brakhage A.A."/>
            <person name="Braus G.H."/>
            <person name="Fischer R."/>
            <person name="Frisvad J.C."/>
            <person name="Goldman G.H."/>
            <person name="Houbraken J."/>
            <person name="Oakley B."/>
            <person name="Pocsi I."/>
            <person name="Scazzocchio C."/>
            <person name="Seiboth B."/>
            <person name="vanKuyk P.A."/>
            <person name="Wortman J."/>
            <person name="Dyer P.S."/>
            <person name="Grigoriev I.V."/>
        </authorList>
    </citation>
    <scope>NUCLEOTIDE SEQUENCE [LARGE SCALE GENOMIC DNA]</scope>
    <source>
        <strain evidence="2">DTO 134E9</strain>
    </source>
</reference>
<accession>A0A1L9R4Q7</accession>
<keyword evidence="2" id="KW-1185">Reference proteome</keyword>
<dbReference type="VEuPathDB" id="FungiDB:ASPWEDRAFT_177647"/>
<evidence type="ECO:0000313" key="2">
    <source>
        <dbReference type="Proteomes" id="UP000184383"/>
    </source>
</evidence>
<evidence type="ECO:0000313" key="1">
    <source>
        <dbReference type="EMBL" id="OJJ29915.1"/>
    </source>
</evidence>
<name>A0A1L9R4Q7_ASPWE</name>
<dbReference type="EMBL" id="KV878218">
    <property type="protein sequence ID" value="OJJ29915.1"/>
    <property type="molecule type" value="Genomic_DNA"/>
</dbReference>
<sequence>MPYNDNEYVASQLQLITRESTDRSIGGIWCEILKTIFPWQDYILEYNEHEMEKNYYDITKLDYETYEEYKQSRTYDQLNGLEQPDTIRVAIRSRKDEANSIPFFTVFCRSALDEDRRTAWVQEQSHLRRALGKAYQERKECHECPLRGAVAVGRMVQFYEYKADGDLIPVWPWGTCEWHIRRDAEHVQGLLDEIASNHH</sequence>